<dbReference type="EMBL" id="SZUV01000016">
    <property type="protein sequence ID" value="TQN49141.1"/>
    <property type="molecule type" value="Genomic_DNA"/>
</dbReference>
<reference evidence="2 3" key="1">
    <citation type="submission" date="2019-03" db="EMBL/GenBank/DDBJ databases">
        <title>New insights into Acidothiobacillus thiooxidans sulfur metabolism through coupled gene expression, solution geochemistry, microscopy and spectroscopy analyses.</title>
        <authorList>
            <person name="Camacho D."/>
            <person name="Frazao R."/>
            <person name="Fouillen A."/>
            <person name="Nanci A."/>
            <person name="Lang B.F."/>
            <person name="Apte S.C."/>
            <person name="Baron C."/>
            <person name="Warren L.A."/>
        </authorList>
    </citation>
    <scope>NUCLEOTIDE SEQUENCE [LARGE SCALE GENOMIC DNA]</scope>
    <source>
        <strain evidence="2 3">ATCC 19377</strain>
    </source>
</reference>
<accession>A0A543PYN2</accession>
<evidence type="ECO:0000313" key="3">
    <source>
        <dbReference type="Proteomes" id="UP000315403"/>
    </source>
</evidence>
<protein>
    <submittedName>
        <fullName evidence="2">Uncharacterized protein</fullName>
    </submittedName>
</protein>
<sequence length="141" mass="15278">MLGARPGNTHRIHFLKGIIANLRNGDLSTDHHQRDGVHIGRGDAGNSVGGTRTTGHQRHTHLAGHPGIGIGSMHSRLLMTYQHMLHGFLLIQGIINVENRTAGITKNEFHTFITQGAHYNLGTGQGFGFSFWAQALMGGGR</sequence>
<organism evidence="2 3">
    <name type="scientific">Acidithiobacillus thiooxidans ATCC 19377</name>
    <dbReference type="NCBI Taxonomy" id="637390"/>
    <lineage>
        <taxon>Bacteria</taxon>
        <taxon>Pseudomonadati</taxon>
        <taxon>Pseudomonadota</taxon>
        <taxon>Acidithiobacillia</taxon>
        <taxon>Acidithiobacillales</taxon>
        <taxon>Acidithiobacillaceae</taxon>
        <taxon>Acidithiobacillus</taxon>
    </lineage>
</organism>
<dbReference type="Proteomes" id="UP000315403">
    <property type="component" value="Unassembled WGS sequence"/>
</dbReference>
<dbReference type="AlphaFoldDB" id="A0A543PYN2"/>
<feature type="region of interest" description="Disordered" evidence="1">
    <location>
        <begin position="38"/>
        <end position="58"/>
    </location>
</feature>
<proteinExistence type="predicted"/>
<gene>
    <name evidence="2" type="ORF">DLNHIDIE_03547</name>
</gene>
<evidence type="ECO:0000256" key="1">
    <source>
        <dbReference type="SAM" id="MobiDB-lite"/>
    </source>
</evidence>
<name>A0A543PYN2_ACITH</name>
<comment type="caution">
    <text evidence="2">The sequence shown here is derived from an EMBL/GenBank/DDBJ whole genome shotgun (WGS) entry which is preliminary data.</text>
</comment>
<evidence type="ECO:0000313" key="2">
    <source>
        <dbReference type="EMBL" id="TQN49141.1"/>
    </source>
</evidence>